<keyword evidence="1" id="KW-0677">Repeat</keyword>
<gene>
    <name evidence="4" type="ORF">E1898_03965</name>
</gene>
<reference evidence="4 5" key="1">
    <citation type="submission" date="2019-03" db="EMBL/GenBank/DDBJ databases">
        <title>Algoriphagus aquimaris sp. nov., isolated form marine sediment in Pohang, Korea.</title>
        <authorList>
            <person name="Kim J."/>
            <person name="Yoon S.-H."/>
            <person name="Lee S.-S."/>
        </authorList>
    </citation>
    <scope>NUCLEOTIDE SEQUENCE [LARGE SCALE GENOMIC DNA]</scope>
    <source>
        <strain evidence="4 5">F21</strain>
    </source>
</reference>
<keyword evidence="5" id="KW-1185">Reference proteome</keyword>
<comment type="caution">
    <text evidence="4">The sequence shown here is derived from an EMBL/GenBank/DDBJ whole genome shotgun (WGS) entry which is preliminary data.</text>
</comment>
<dbReference type="Proteomes" id="UP000295438">
    <property type="component" value="Unassembled WGS sequence"/>
</dbReference>
<dbReference type="RefSeq" id="WP_133389911.1">
    <property type="nucleotide sequence ID" value="NZ_SMUW01000027.1"/>
</dbReference>
<dbReference type="EMBL" id="SMUW01000027">
    <property type="protein sequence ID" value="TDK48179.1"/>
    <property type="molecule type" value="Genomic_DNA"/>
</dbReference>
<protein>
    <submittedName>
        <fullName evidence="4">Tetratricopeptide repeat protein</fullName>
    </submittedName>
</protein>
<proteinExistence type="predicted"/>
<dbReference type="InterPro" id="IPR019734">
    <property type="entry name" value="TPR_rpt"/>
</dbReference>
<dbReference type="InterPro" id="IPR050498">
    <property type="entry name" value="Ycf3"/>
</dbReference>
<dbReference type="SUPFAM" id="SSF48452">
    <property type="entry name" value="TPR-like"/>
    <property type="match status" value="1"/>
</dbReference>
<sequence>MKKLILSMVLVGATTLAFGQKKVVRSAEKNFKNGDYATALSEVETALQDPETGSDPETTLLKAQIQLGMFATDSSNTMENLQVGNNSYESFMKAFEMGDGDKTSGVGKDIFEEDIPGAPENLRPNSVNKLKNVAFDKAITQYNEEDYEMAYEFFNLAGEIDPTDTTIHYNAGFLANDLGRTEDAKRHFSTLLDIEGYNKLNAYYFMIQILSTEDKDPEAAYAMVTRAKEEYPSDKDLSTYEIQLLLQLNKMDEAMAQIKTALESDPNNTALLLRSGYLKEQAGDMEGALADYKKSVEVDPQFFEGNYYAAALLIEKAREILNELNGLSDEEWEKRSESMGKEANEYYADAVTYFESALEIKPEDTGIMEILFQIHTRLKNDAKAEEYNKKLIELLGPNWMEG</sequence>
<name>A0A4R5V810_9BACT</name>
<dbReference type="SMART" id="SM00028">
    <property type="entry name" value="TPR"/>
    <property type="match status" value="5"/>
</dbReference>
<dbReference type="PROSITE" id="PS50005">
    <property type="entry name" value="TPR"/>
    <property type="match status" value="1"/>
</dbReference>
<evidence type="ECO:0000256" key="2">
    <source>
        <dbReference type="ARBA" id="ARBA00022803"/>
    </source>
</evidence>
<dbReference type="PANTHER" id="PTHR44858:SF1">
    <property type="entry name" value="UDP-N-ACETYLGLUCOSAMINE--PEPTIDE N-ACETYLGLUCOSAMINYLTRANSFERASE SPINDLY-RELATED"/>
    <property type="match status" value="1"/>
</dbReference>
<keyword evidence="2 3" id="KW-0802">TPR repeat</keyword>
<dbReference type="Pfam" id="PF13429">
    <property type="entry name" value="TPR_15"/>
    <property type="match status" value="1"/>
</dbReference>
<evidence type="ECO:0000256" key="3">
    <source>
        <dbReference type="PROSITE-ProRule" id="PRU00339"/>
    </source>
</evidence>
<dbReference type="Gene3D" id="1.25.40.10">
    <property type="entry name" value="Tetratricopeptide repeat domain"/>
    <property type="match status" value="2"/>
</dbReference>
<evidence type="ECO:0000256" key="1">
    <source>
        <dbReference type="ARBA" id="ARBA00022737"/>
    </source>
</evidence>
<dbReference type="PANTHER" id="PTHR44858">
    <property type="entry name" value="TETRATRICOPEPTIDE REPEAT PROTEIN 6"/>
    <property type="match status" value="1"/>
</dbReference>
<dbReference type="AlphaFoldDB" id="A0A4R5V810"/>
<organism evidence="4 5">
    <name type="scientific">Algoriphagus formosus</name>
    <dbReference type="NCBI Taxonomy" id="2007308"/>
    <lineage>
        <taxon>Bacteria</taxon>
        <taxon>Pseudomonadati</taxon>
        <taxon>Bacteroidota</taxon>
        <taxon>Cytophagia</taxon>
        <taxon>Cytophagales</taxon>
        <taxon>Cyclobacteriaceae</taxon>
        <taxon>Algoriphagus</taxon>
    </lineage>
</organism>
<feature type="repeat" description="TPR" evidence="3">
    <location>
        <begin position="269"/>
        <end position="302"/>
    </location>
</feature>
<evidence type="ECO:0000313" key="4">
    <source>
        <dbReference type="EMBL" id="TDK48179.1"/>
    </source>
</evidence>
<accession>A0A4R5V810</accession>
<evidence type="ECO:0000313" key="5">
    <source>
        <dbReference type="Proteomes" id="UP000295438"/>
    </source>
</evidence>
<dbReference type="InterPro" id="IPR011990">
    <property type="entry name" value="TPR-like_helical_dom_sf"/>
</dbReference>